<feature type="chain" id="PRO_5043821517" evidence="4">
    <location>
        <begin position="30"/>
        <end position="399"/>
    </location>
</feature>
<comment type="caution">
    <text evidence="6">The sequence shown here is derived from an EMBL/GenBank/DDBJ whole genome shotgun (WGS) entry which is preliminary data.</text>
</comment>
<dbReference type="Pfam" id="PF01755">
    <property type="entry name" value="Glyco_transf_25"/>
    <property type="match status" value="1"/>
</dbReference>
<sequence>MLFRPRNVLAFISIFVVCILFFKPPPLHGASSTFEYLETFAKKFPEISNATLGFQQVFVINLPERSDRRDAGTLAAALSEIDATWIDGVAGQHVLEKVLPEDSAGKGISKGNKGSWRAHMNVLQRIVQHNIGSALILEDDADWDVRLKSQLQVFAQAARAFTQRVPGKSQQSFAEELLSSRFPDREQDFNRLPYTVPPRLSPYGDSWDVLWLGHCGTEIPRVPKKVNMSALKVLVPDDPTVPAPRHLKAHPFALQDAIGELYPPHTRVVHLSMNTTCTQAYAVSQRGARKLLWQFGLQTFTTGWDLMLRDWCDGSYTQASTDSTNGNLPTKLPVCVTVQPPLFSQHYGKGAASDITAPGGGFISKKKEMTPYIRLSVRLNMERMVNGAGLEDLVDQWED</sequence>
<keyword evidence="4" id="KW-0732">Signal</keyword>
<feature type="domain" description="Glycosyl transferase family 25" evidence="5">
    <location>
        <begin position="55"/>
        <end position="294"/>
    </location>
</feature>
<dbReference type="InterPro" id="IPR002654">
    <property type="entry name" value="Glyco_trans_25"/>
</dbReference>
<evidence type="ECO:0000313" key="6">
    <source>
        <dbReference type="EMBL" id="KAK4460746.1"/>
    </source>
</evidence>
<keyword evidence="3" id="KW-0808">Transferase</keyword>
<dbReference type="GO" id="GO:0016740">
    <property type="term" value="F:transferase activity"/>
    <property type="evidence" value="ECO:0007669"/>
    <property type="project" value="UniProtKB-KW"/>
</dbReference>
<dbReference type="Proteomes" id="UP001321749">
    <property type="component" value="Unassembled WGS sequence"/>
</dbReference>
<keyword evidence="7" id="KW-1185">Reference proteome</keyword>
<evidence type="ECO:0000256" key="4">
    <source>
        <dbReference type="SAM" id="SignalP"/>
    </source>
</evidence>
<accession>A0AAV9HNT5</accession>
<dbReference type="EMBL" id="MU865005">
    <property type="protein sequence ID" value="KAK4460746.1"/>
    <property type="molecule type" value="Genomic_DNA"/>
</dbReference>
<proteinExistence type="inferred from homology"/>
<reference evidence="6" key="2">
    <citation type="submission" date="2023-06" db="EMBL/GenBank/DDBJ databases">
        <authorList>
            <consortium name="Lawrence Berkeley National Laboratory"/>
            <person name="Mondo S.J."/>
            <person name="Hensen N."/>
            <person name="Bonometti L."/>
            <person name="Westerberg I."/>
            <person name="Brannstrom I.O."/>
            <person name="Guillou S."/>
            <person name="Cros-Aarteil S."/>
            <person name="Calhoun S."/>
            <person name="Haridas S."/>
            <person name="Kuo A."/>
            <person name="Pangilinan J."/>
            <person name="Riley R."/>
            <person name="Labutti K."/>
            <person name="Andreopoulos B."/>
            <person name="Lipzen A."/>
            <person name="Chen C."/>
            <person name="Yanf M."/>
            <person name="Daum C."/>
            <person name="Ng V."/>
            <person name="Clum A."/>
            <person name="Steindorff A."/>
            <person name="Ohm R."/>
            <person name="Martin F."/>
            <person name="Silar P."/>
            <person name="Natvig D."/>
            <person name="Lalanne C."/>
            <person name="Gautier V."/>
            <person name="Ament-Velasquez S.L."/>
            <person name="Kruys A."/>
            <person name="Hutchinson M.I."/>
            <person name="Powell A.J."/>
            <person name="Barry K."/>
            <person name="Miller A.N."/>
            <person name="Grigoriev I.V."/>
            <person name="Debuchy R."/>
            <person name="Gladieux P."/>
            <person name="Thoren M.H."/>
            <person name="Johannesson H."/>
        </authorList>
    </citation>
    <scope>NUCLEOTIDE SEQUENCE</scope>
    <source>
        <strain evidence="6">PSN324</strain>
    </source>
</reference>
<reference evidence="6" key="1">
    <citation type="journal article" date="2023" name="Mol. Phylogenet. Evol.">
        <title>Genome-scale phylogeny and comparative genomics of the fungal order Sordariales.</title>
        <authorList>
            <person name="Hensen N."/>
            <person name="Bonometti L."/>
            <person name="Westerberg I."/>
            <person name="Brannstrom I.O."/>
            <person name="Guillou S."/>
            <person name="Cros-Aarteil S."/>
            <person name="Calhoun S."/>
            <person name="Haridas S."/>
            <person name="Kuo A."/>
            <person name="Mondo S."/>
            <person name="Pangilinan J."/>
            <person name="Riley R."/>
            <person name="LaButti K."/>
            <person name="Andreopoulos B."/>
            <person name="Lipzen A."/>
            <person name="Chen C."/>
            <person name="Yan M."/>
            <person name="Daum C."/>
            <person name="Ng V."/>
            <person name="Clum A."/>
            <person name="Steindorff A."/>
            <person name="Ohm R.A."/>
            <person name="Martin F."/>
            <person name="Silar P."/>
            <person name="Natvig D.O."/>
            <person name="Lalanne C."/>
            <person name="Gautier V."/>
            <person name="Ament-Velasquez S.L."/>
            <person name="Kruys A."/>
            <person name="Hutchinson M.I."/>
            <person name="Powell A.J."/>
            <person name="Barry K."/>
            <person name="Miller A.N."/>
            <person name="Grigoriev I.V."/>
            <person name="Debuchy R."/>
            <person name="Gladieux P."/>
            <person name="Hiltunen Thoren M."/>
            <person name="Johannesson H."/>
        </authorList>
    </citation>
    <scope>NUCLEOTIDE SEQUENCE</scope>
    <source>
        <strain evidence="6">PSN324</strain>
    </source>
</reference>
<gene>
    <name evidence="6" type="ORF">QBC42DRAFT_228882</name>
</gene>
<organism evidence="6 7">
    <name type="scientific">Cladorrhinum samala</name>
    <dbReference type="NCBI Taxonomy" id="585594"/>
    <lineage>
        <taxon>Eukaryota</taxon>
        <taxon>Fungi</taxon>
        <taxon>Dikarya</taxon>
        <taxon>Ascomycota</taxon>
        <taxon>Pezizomycotina</taxon>
        <taxon>Sordariomycetes</taxon>
        <taxon>Sordariomycetidae</taxon>
        <taxon>Sordariales</taxon>
        <taxon>Podosporaceae</taxon>
        <taxon>Cladorrhinum</taxon>
    </lineage>
</organism>
<protein>
    <submittedName>
        <fullName evidence="6">Family 25 putative glycosyltransferase</fullName>
    </submittedName>
</protein>
<evidence type="ECO:0000256" key="1">
    <source>
        <dbReference type="ARBA" id="ARBA00006721"/>
    </source>
</evidence>
<evidence type="ECO:0000256" key="2">
    <source>
        <dbReference type="ARBA" id="ARBA00022676"/>
    </source>
</evidence>
<name>A0AAV9HNT5_9PEZI</name>
<dbReference type="InterPro" id="IPR050757">
    <property type="entry name" value="Collagen_mod_GT25"/>
</dbReference>
<dbReference type="PANTHER" id="PTHR10730:SF53">
    <property type="entry name" value="GLYCOSYLTRANSFERASE 25 FAMILY MEMBER"/>
    <property type="match status" value="1"/>
</dbReference>
<dbReference type="AlphaFoldDB" id="A0AAV9HNT5"/>
<feature type="signal peptide" evidence="4">
    <location>
        <begin position="1"/>
        <end position="29"/>
    </location>
</feature>
<keyword evidence="2" id="KW-0328">Glycosyltransferase</keyword>
<evidence type="ECO:0000256" key="3">
    <source>
        <dbReference type="ARBA" id="ARBA00022679"/>
    </source>
</evidence>
<dbReference type="PANTHER" id="PTHR10730">
    <property type="entry name" value="PROCOLLAGEN-LYSINE,2-OXOGLUTARATE 5-DIOXYGENASE/GLYCOSYLTRANSFERASE 25 FAMILY MEMBER"/>
    <property type="match status" value="1"/>
</dbReference>
<evidence type="ECO:0000313" key="7">
    <source>
        <dbReference type="Proteomes" id="UP001321749"/>
    </source>
</evidence>
<evidence type="ECO:0000259" key="5">
    <source>
        <dbReference type="Pfam" id="PF01755"/>
    </source>
</evidence>
<comment type="similarity">
    <text evidence="1">Belongs to the glycosyltransferase 25 family.</text>
</comment>
<dbReference type="CDD" id="cd06532">
    <property type="entry name" value="Glyco_transf_25"/>
    <property type="match status" value="1"/>
</dbReference>